<evidence type="ECO:0000313" key="1">
    <source>
        <dbReference type="EMBL" id="KIJ97713.1"/>
    </source>
</evidence>
<name>A0A0C9X8H4_9AGAR</name>
<reference evidence="1 2" key="1">
    <citation type="submission" date="2014-04" db="EMBL/GenBank/DDBJ databases">
        <authorList>
            <consortium name="DOE Joint Genome Institute"/>
            <person name="Kuo A."/>
            <person name="Kohler A."/>
            <person name="Nagy L.G."/>
            <person name="Floudas D."/>
            <person name="Copeland A."/>
            <person name="Barry K.W."/>
            <person name="Cichocki N."/>
            <person name="Veneault-Fourrey C."/>
            <person name="LaButti K."/>
            <person name="Lindquist E.A."/>
            <person name="Lipzen A."/>
            <person name="Lundell T."/>
            <person name="Morin E."/>
            <person name="Murat C."/>
            <person name="Sun H."/>
            <person name="Tunlid A."/>
            <person name="Henrissat B."/>
            <person name="Grigoriev I.V."/>
            <person name="Hibbett D.S."/>
            <person name="Martin F."/>
            <person name="Nordberg H.P."/>
            <person name="Cantor M.N."/>
            <person name="Hua S.X."/>
        </authorList>
    </citation>
    <scope>NUCLEOTIDE SEQUENCE [LARGE SCALE GENOMIC DNA]</scope>
    <source>
        <strain evidence="1 2">LaAM-08-1</strain>
    </source>
</reference>
<organism evidence="1 2">
    <name type="scientific">Laccaria amethystina LaAM-08-1</name>
    <dbReference type="NCBI Taxonomy" id="1095629"/>
    <lineage>
        <taxon>Eukaryota</taxon>
        <taxon>Fungi</taxon>
        <taxon>Dikarya</taxon>
        <taxon>Basidiomycota</taxon>
        <taxon>Agaricomycotina</taxon>
        <taxon>Agaricomycetes</taxon>
        <taxon>Agaricomycetidae</taxon>
        <taxon>Agaricales</taxon>
        <taxon>Agaricineae</taxon>
        <taxon>Hydnangiaceae</taxon>
        <taxon>Laccaria</taxon>
    </lineage>
</organism>
<dbReference type="HOGENOM" id="CLU_2776293_0_0_1"/>
<sequence length="69" mass="8362">MGRSSFRSDRNFYTCGRTELLWTICTYARLCLQLWKQMFGTLCKYTFFDLRKLFNTWRQAPRAVDLTFS</sequence>
<keyword evidence="2" id="KW-1185">Reference proteome</keyword>
<dbReference type="Proteomes" id="UP000054477">
    <property type="component" value="Unassembled WGS sequence"/>
</dbReference>
<gene>
    <name evidence="1" type="ORF">K443DRAFT_238083</name>
</gene>
<dbReference type="AlphaFoldDB" id="A0A0C9X8H4"/>
<accession>A0A0C9X8H4</accession>
<protein>
    <submittedName>
        <fullName evidence="1">Uncharacterized protein</fullName>
    </submittedName>
</protein>
<evidence type="ECO:0000313" key="2">
    <source>
        <dbReference type="Proteomes" id="UP000054477"/>
    </source>
</evidence>
<dbReference type="EMBL" id="KN838686">
    <property type="protein sequence ID" value="KIJ97713.1"/>
    <property type="molecule type" value="Genomic_DNA"/>
</dbReference>
<reference evidence="2" key="2">
    <citation type="submission" date="2015-01" db="EMBL/GenBank/DDBJ databases">
        <title>Evolutionary Origins and Diversification of the Mycorrhizal Mutualists.</title>
        <authorList>
            <consortium name="DOE Joint Genome Institute"/>
            <consortium name="Mycorrhizal Genomics Consortium"/>
            <person name="Kohler A."/>
            <person name="Kuo A."/>
            <person name="Nagy L.G."/>
            <person name="Floudas D."/>
            <person name="Copeland A."/>
            <person name="Barry K.W."/>
            <person name="Cichocki N."/>
            <person name="Veneault-Fourrey C."/>
            <person name="LaButti K."/>
            <person name="Lindquist E.A."/>
            <person name="Lipzen A."/>
            <person name="Lundell T."/>
            <person name="Morin E."/>
            <person name="Murat C."/>
            <person name="Riley R."/>
            <person name="Ohm R."/>
            <person name="Sun H."/>
            <person name="Tunlid A."/>
            <person name="Henrissat B."/>
            <person name="Grigoriev I.V."/>
            <person name="Hibbett D.S."/>
            <person name="Martin F."/>
        </authorList>
    </citation>
    <scope>NUCLEOTIDE SEQUENCE [LARGE SCALE GENOMIC DNA]</scope>
    <source>
        <strain evidence="2">LaAM-08-1</strain>
    </source>
</reference>
<proteinExistence type="predicted"/>